<dbReference type="InterPro" id="IPR006860">
    <property type="entry name" value="FecR"/>
</dbReference>
<gene>
    <name evidence="3" type="ORF">FAZ19_09465</name>
</gene>
<dbReference type="Proteomes" id="UP000309872">
    <property type="component" value="Unassembled WGS sequence"/>
</dbReference>
<feature type="domain" description="FecR protein" evidence="1">
    <location>
        <begin position="3"/>
        <end position="83"/>
    </location>
</feature>
<dbReference type="GO" id="GO:0016989">
    <property type="term" value="F:sigma factor antagonist activity"/>
    <property type="evidence" value="ECO:0007669"/>
    <property type="project" value="TreeGrafter"/>
</dbReference>
<name>A0A4U0H5S9_9SPHI</name>
<dbReference type="RefSeq" id="WP_136820452.1">
    <property type="nucleotide sequence ID" value="NZ_BMJX01000002.1"/>
</dbReference>
<protein>
    <submittedName>
        <fullName evidence="3">FecR family protein</fullName>
    </submittedName>
</protein>
<dbReference type="Pfam" id="PF16344">
    <property type="entry name" value="FecR_C"/>
    <property type="match status" value="1"/>
</dbReference>
<feature type="domain" description="Protein FecR C-terminal" evidence="2">
    <location>
        <begin position="85"/>
        <end position="146"/>
    </location>
</feature>
<dbReference type="PANTHER" id="PTHR30273">
    <property type="entry name" value="PERIPLASMIC SIGNAL SENSOR AND SIGMA FACTOR ACTIVATOR FECR-RELATED"/>
    <property type="match status" value="1"/>
</dbReference>
<dbReference type="InterPro" id="IPR012373">
    <property type="entry name" value="Ferrdict_sens_TM"/>
</dbReference>
<evidence type="ECO:0000313" key="3">
    <source>
        <dbReference type="EMBL" id="TJY67105.1"/>
    </source>
</evidence>
<accession>A0A4U0H5S9</accession>
<reference evidence="3 4" key="1">
    <citation type="submission" date="2019-04" db="EMBL/GenBank/DDBJ databases">
        <title>Sphingobacterium olei sp. nov., isolated from oil-contaminated soil.</title>
        <authorList>
            <person name="Liu B."/>
        </authorList>
    </citation>
    <scope>NUCLEOTIDE SEQUENCE [LARGE SCALE GENOMIC DNA]</scope>
    <source>
        <strain evidence="3 4">Y3L14</strain>
    </source>
</reference>
<dbReference type="OrthoDB" id="1099963at2"/>
<organism evidence="3 4">
    <name type="scientific">Sphingobacterium alkalisoli</name>
    <dbReference type="NCBI Taxonomy" id="1874115"/>
    <lineage>
        <taxon>Bacteria</taxon>
        <taxon>Pseudomonadati</taxon>
        <taxon>Bacteroidota</taxon>
        <taxon>Sphingobacteriia</taxon>
        <taxon>Sphingobacteriales</taxon>
        <taxon>Sphingobacteriaceae</taxon>
        <taxon>Sphingobacterium</taxon>
    </lineage>
</organism>
<evidence type="ECO:0000313" key="4">
    <source>
        <dbReference type="Proteomes" id="UP000309872"/>
    </source>
</evidence>
<proteinExistence type="predicted"/>
<dbReference type="PANTHER" id="PTHR30273:SF2">
    <property type="entry name" value="PROTEIN FECR"/>
    <property type="match status" value="1"/>
</dbReference>
<dbReference type="AlphaFoldDB" id="A0A4U0H5S9"/>
<dbReference type="EMBL" id="SUKA01000002">
    <property type="protein sequence ID" value="TJY67105.1"/>
    <property type="molecule type" value="Genomic_DNA"/>
</dbReference>
<keyword evidence="4" id="KW-1185">Reference proteome</keyword>
<dbReference type="Pfam" id="PF04773">
    <property type="entry name" value="FecR"/>
    <property type="match status" value="1"/>
</dbReference>
<evidence type="ECO:0000259" key="1">
    <source>
        <dbReference type="Pfam" id="PF04773"/>
    </source>
</evidence>
<dbReference type="Gene3D" id="2.60.120.1440">
    <property type="match status" value="1"/>
</dbReference>
<comment type="caution">
    <text evidence="3">The sequence shown here is derived from an EMBL/GenBank/DDBJ whole genome shotgun (WGS) entry which is preliminary data.</text>
</comment>
<dbReference type="InterPro" id="IPR032508">
    <property type="entry name" value="FecR_C"/>
</dbReference>
<evidence type="ECO:0000259" key="2">
    <source>
        <dbReference type="Pfam" id="PF16344"/>
    </source>
</evidence>
<sequence>MFTLPDGTKVWLNADSKISFALQFIKKTREIILDGEAYFEVSKDKDHPFIVKSNGQQIEVLGTQFNVNSYRDEPTTAKTLVEGNRVDFRTAMRKIARWYNVEVVYDTSVPEEMESGGWMSRNNKLSGVLQAIEDAGHAQFKIEGKKSSS</sequence>